<feature type="region of interest" description="Disordered" evidence="2">
    <location>
        <begin position="65"/>
        <end position="107"/>
    </location>
</feature>
<dbReference type="HOGENOM" id="CLU_089169_3_0_1"/>
<dbReference type="PRINTS" id="PR00050">
    <property type="entry name" value="COLDSHOCK"/>
</dbReference>
<feature type="domain" description="CSD" evidence="4">
    <location>
        <begin position="7"/>
        <end position="73"/>
    </location>
</feature>
<feature type="compositionally biased region" description="Gly residues" evidence="2">
    <location>
        <begin position="88"/>
        <end position="107"/>
    </location>
</feature>
<dbReference type="InterPro" id="IPR002059">
    <property type="entry name" value="CSP_DNA-bd"/>
</dbReference>
<dbReference type="PANTHER" id="PTHR46565:SF20">
    <property type="entry name" value="COLD SHOCK DOMAIN-CONTAINING PROTEIN 4"/>
    <property type="match status" value="1"/>
</dbReference>
<dbReference type="SMART" id="SM00343">
    <property type="entry name" value="ZnF_C2HC"/>
    <property type="match status" value="2"/>
</dbReference>
<dbReference type="Gene3D" id="4.10.60.10">
    <property type="entry name" value="Zinc finger, CCHC-type"/>
    <property type="match status" value="2"/>
</dbReference>
<accession>D8TDR7</accession>
<evidence type="ECO:0000313" key="5">
    <source>
        <dbReference type="EMBL" id="EFJ05215.1"/>
    </source>
</evidence>
<dbReference type="GO" id="GO:0003676">
    <property type="term" value="F:nucleic acid binding"/>
    <property type="evidence" value="ECO:0007669"/>
    <property type="project" value="InterPro"/>
</dbReference>
<name>D8TDR7_SELML</name>
<dbReference type="PROSITE" id="PS00352">
    <property type="entry name" value="CSD_1"/>
    <property type="match status" value="1"/>
</dbReference>
<dbReference type="InterPro" id="IPR019844">
    <property type="entry name" value="CSD_CS"/>
</dbReference>
<dbReference type="EMBL" id="GL377733">
    <property type="protein sequence ID" value="EFJ05215.1"/>
    <property type="molecule type" value="Genomic_DNA"/>
</dbReference>
<dbReference type="Pfam" id="PF00313">
    <property type="entry name" value="CSD"/>
    <property type="match status" value="1"/>
</dbReference>
<dbReference type="KEGG" id="smo:SELMODRAFT_187582"/>
<dbReference type="GO" id="GO:0008270">
    <property type="term" value="F:zinc ion binding"/>
    <property type="evidence" value="ECO:0007669"/>
    <property type="project" value="UniProtKB-KW"/>
</dbReference>
<evidence type="ECO:0000259" key="3">
    <source>
        <dbReference type="PROSITE" id="PS50158"/>
    </source>
</evidence>
<reference evidence="5 6" key="1">
    <citation type="journal article" date="2011" name="Science">
        <title>The Selaginella genome identifies genetic changes associated with the evolution of vascular plants.</title>
        <authorList>
            <person name="Banks J.A."/>
            <person name="Nishiyama T."/>
            <person name="Hasebe M."/>
            <person name="Bowman J.L."/>
            <person name="Gribskov M."/>
            <person name="dePamphilis C."/>
            <person name="Albert V.A."/>
            <person name="Aono N."/>
            <person name="Aoyama T."/>
            <person name="Ambrose B.A."/>
            <person name="Ashton N.W."/>
            <person name="Axtell M.J."/>
            <person name="Barker E."/>
            <person name="Barker M.S."/>
            <person name="Bennetzen J.L."/>
            <person name="Bonawitz N.D."/>
            <person name="Chapple C."/>
            <person name="Cheng C."/>
            <person name="Correa L.G."/>
            <person name="Dacre M."/>
            <person name="DeBarry J."/>
            <person name="Dreyer I."/>
            <person name="Elias M."/>
            <person name="Engstrom E.M."/>
            <person name="Estelle M."/>
            <person name="Feng L."/>
            <person name="Finet C."/>
            <person name="Floyd S.K."/>
            <person name="Frommer W.B."/>
            <person name="Fujita T."/>
            <person name="Gramzow L."/>
            <person name="Gutensohn M."/>
            <person name="Harholt J."/>
            <person name="Hattori M."/>
            <person name="Heyl A."/>
            <person name="Hirai T."/>
            <person name="Hiwatashi Y."/>
            <person name="Ishikawa M."/>
            <person name="Iwata M."/>
            <person name="Karol K.G."/>
            <person name="Koehler B."/>
            <person name="Kolukisaoglu U."/>
            <person name="Kubo M."/>
            <person name="Kurata T."/>
            <person name="Lalonde S."/>
            <person name="Li K."/>
            <person name="Li Y."/>
            <person name="Litt A."/>
            <person name="Lyons E."/>
            <person name="Manning G."/>
            <person name="Maruyama T."/>
            <person name="Michael T.P."/>
            <person name="Mikami K."/>
            <person name="Miyazaki S."/>
            <person name="Morinaga S."/>
            <person name="Murata T."/>
            <person name="Mueller-Roeber B."/>
            <person name="Nelson D.R."/>
            <person name="Obara M."/>
            <person name="Oguri Y."/>
            <person name="Olmstead R.G."/>
            <person name="Onodera N."/>
            <person name="Petersen B.L."/>
            <person name="Pils B."/>
            <person name="Prigge M."/>
            <person name="Rensing S.A."/>
            <person name="Riano-Pachon D.M."/>
            <person name="Roberts A.W."/>
            <person name="Sato Y."/>
            <person name="Scheller H.V."/>
            <person name="Schulz B."/>
            <person name="Schulz C."/>
            <person name="Shakirov E.V."/>
            <person name="Shibagaki N."/>
            <person name="Shinohara N."/>
            <person name="Shippen D.E."/>
            <person name="Soerensen I."/>
            <person name="Sotooka R."/>
            <person name="Sugimoto N."/>
            <person name="Sugita M."/>
            <person name="Sumikawa N."/>
            <person name="Tanurdzic M."/>
            <person name="Theissen G."/>
            <person name="Ulvskov P."/>
            <person name="Wakazuki S."/>
            <person name="Weng J.K."/>
            <person name="Willats W.W."/>
            <person name="Wipf D."/>
            <person name="Wolf P.G."/>
            <person name="Yang L."/>
            <person name="Zimmer A.D."/>
            <person name="Zhu Q."/>
            <person name="Mitros T."/>
            <person name="Hellsten U."/>
            <person name="Loque D."/>
            <person name="Otillar R."/>
            <person name="Salamov A."/>
            <person name="Schmutz J."/>
            <person name="Shapiro H."/>
            <person name="Lindquist E."/>
            <person name="Lucas S."/>
            <person name="Rokhsar D."/>
            <person name="Grigoriev I.V."/>
        </authorList>
    </citation>
    <scope>NUCLEOTIDE SEQUENCE [LARGE SCALE GENOMIC DNA]</scope>
</reference>
<dbReference type="Gene3D" id="2.40.50.140">
    <property type="entry name" value="Nucleic acid-binding proteins"/>
    <property type="match status" value="1"/>
</dbReference>
<organism evidence="6">
    <name type="scientific">Selaginella moellendorffii</name>
    <name type="common">Spikemoss</name>
    <dbReference type="NCBI Taxonomy" id="88036"/>
    <lineage>
        <taxon>Eukaryota</taxon>
        <taxon>Viridiplantae</taxon>
        <taxon>Streptophyta</taxon>
        <taxon>Embryophyta</taxon>
        <taxon>Tracheophyta</taxon>
        <taxon>Lycopodiopsida</taxon>
        <taxon>Selaginellales</taxon>
        <taxon>Selaginellaceae</taxon>
        <taxon>Selaginella</taxon>
    </lineage>
</organism>
<dbReference type="CDD" id="cd04458">
    <property type="entry name" value="CSP_CDS"/>
    <property type="match status" value="1"/>
</dbReference>
<feature type="domain" description="CCHC-type" evidence="3">
    <location>
        <begin position="115"/>
        <end position="130"/>
    </location>
</feature>
<dbReference type="SMART" id="SM00357">
    <property type="entry name" value="CSP"/>
    <property type="match status" value="1"/>
</dbReference>
<keyword evidence="6" id="KW-1185">Reference proteome</keyword>
<dbReference type="SUPFAM" id="SSF57756">
    <property type="entry name" value="Retrovirus zinc finger-like domains"/>
    <property type="match status" value="1"/>
</dbReference>
<sequence>MSDAAEKKSGKVKWFNSAKGFGFITPDDGGEDLFVHQSSIHADGFRSLKDGEAVEFTIDRSEDGRTKALDVTGPEGSFVQGASRRDAGGFGSGGGGGGRFGGGGGRSGGGRGDGCFKCGQSGHISRDCPSGGGGGGGRGGGGGGRNCYNCQQSGHIAKDCPNAPQ</sequence>
<gene>
    <name evidence="5" type="ORF">SELMODRAFT_187582</name>
</gene>
<dbReference type="Pfam" id="PF00098">
    <property type="entry name" value="zf-CCHC"/>
    <property type="match status" value="2"/>
</dbReference>
<dbReference type="Gramene" id="EFJ05215">
    <property type="protein sequence ID" value="EFJ05215"/>
    <property type="gene ID" value="SELMODRAFT_187582"/>
</dbReference>
<dbReference type="OMA" id="GQTGHMA"/>
<dbReference type="InterPro" id="IPR001878">
    <property type="entry name" value="Znf_CCHC"/>
</dbReference>
<dbReference type="FunFam" id="4.10.60.10:FF:000034">
    <property type="entry name" value="Universal minicircle sequence binding protein (UMSBP), putative"/>
    <property type="match status" value="1"/>
</dbReference>
<proteinExistence type="predicted"/>
<dbReference type="InterPro" id="IPR012340">
    <property type="entry name" value="NA-bd_OB-fold"/>
</dbReference>
<feature type="domain" description="CCHC-type" evidence="3">
    <location>
        <begin position="147"/>
        <end position="162"/>
    </location>
</feature>
<protein>
    <submittedName>
        <fullName evidence="5">Uncharacterized protein</fullName>
    </submittedName>
</protein>
<dbReference type="eggNOG" id="KOG3070">
    <property type="taxonomic scope" value="Eukaryota"/>
</dbReference>
<dbReference type="STRING" id="88036.D8TDR7"/>
<keyword evidence="1" id="KW-0862">Zinc</keyword>
<dbReference type="AlphaFoldDB" id="D8TDR7"/>
<evidence type="ECO:0000313" key="6">
    <source>
        <dbReference type="Proteomes" id="UP000001514"/>
    </source>
</evidence>
<keyword evidence="1" id="KW-0479">Metal-binding</keyword>
<dbReference type="PROSITE" id="PS51857">
    <property type="entry name" value="CSD_2"/>
    <property type="match status" value="1"/>
</dbReference>
<dbReference type="SUPFAM" id="SSF50249">
    <property type="entry name" value="Nucleic acid-binding proteins"/>
    <property type="match status" value="1"/>
</dbReference>
<dbReference type="InterPro" id="IPR011129">
    <property type="entry name" value="CSD"/>
</dbReference>
<dbReference type="PROSITE" id="PS50158">
    <property type="entry name" value="ZF_CCHC"/>
    <property type="match status" value="2"/>
</dbReference>
<dbReference type="InterPro" id="IPR036875">
    <property type="entry name" value="Znf_CCHC_sf"/>
</dbReference>
<dbReference type="PANTHER" id="PTHR46565">
    <property type="entry name" value="COLD SHOCK DOMAIN PROTEIN 2"/>
    <property type="match status" value="1"/>
</dbReference>
<evidence type="ECO:0000256" key="2">
    <source>
        <dbReference type="SAM" id="MobiDB-lite"/>
    </source>
</evidence>
<dbReference type="InParanoid" id="D8TDR7"/>
<dbReference type="Proteomes" id="UP000001514">
    <property type="component" value="Unassembled WGS sequence"/>
</dbReference>
<evidence type="ECO:0000259" key="4">
    <source>
        <dbReference type="PROSITE" id="PS51857"/>
    </source>
</evidence>
<evidence type="ECO:0000256" key="1">
    <source>
        <dbReference type="PROSITE-ProRule" id="PRU00047"/>
    </source>
</evidence>
<keyword evidence="1" id="KW-0863">Zinc-finger</keyword>
<dbReference type="FunCoup" id="D8TDR7">
    <property type="interactions" value="200"/>
</dbReference>